<organism evidence="1 2">
    <name type="scientific">Phytophthora palmivora</name>
    <dbReference type="NCBI Taxonomy" id="4796"/>
    <lineage>
        <taxon>Eukaryota</taxon>
        <taxon>Sar</taxon>
        <taxon>Stramenopiles</taxon>
        <taxon>Oomycota</taxon>
        <taxon>Peronosporomycetes</taxon>
        <taxon>Peronosporales</taxon>
        <taxon>Peronosporaceae</taxon>
        <taxon>Phytophthora</taxon>
    </lineage>
</organism>
<name>A0A2P4YMH9_9STRA</name>
<dbReference type="AlphaFoldDB" id="A0A2P4YMH9"/>
<dbReference type="OrthoDB" id="10559663at2759"/>
<dbReference type="Proteomes" id="UP000237271">
    <property type="component" value="Unassembled WGS sequence"/>
</dbReference>
<proteinExistence type="predicted"/>
<protein>
    <submittedName>
        <fullName evidence="1">Uncharacterized protein</fullName>
    </submittedName>
</protein>
<evidence type="ECO:0000313" key="2">
    <source>
        <dbReference type="Proteomes" id="UP000237271"/>
    </source>
</evidence>
<gene>
    <name evidence="1" type="ORF">PHPALM_3393</name>
</gene>
<evidence type="ECO:0000313" key="1">
    <source>
        <dbReference type="EMBL" id="POM79005.1"/>
    </source>
</evidence>
<accession>A0A2P4YMH9</accession>
<dbReference type="EMBL" id="NCKW01001856">
    <property type="protein sequence ID" value="POM79005.1"/>
    <property type="molecule type" value="Genomic_DNA"/>
</dbReference>
<reference evidence="1 2" key="1">
    <citation type="journal article" date="2017" name="Genome Biol. Evol.">
        <title>Phytophthora megakarya and P. palmivora, closely related causal agents of cacao black pod rot, underwent increases in genome sizes and gene numbers by different mechanisms.</title>
        <authorList>
            <person name="Ali S.S."/>
            <person name="Shao J."/>
            <person name="Lary D.J."/>
            <person name="Kronmiller B."/>
            <person name="Shen D."/>
            <person name="Strem M.D."/>
            <person name="Amoako-Attah I."/>
            <person name="Akrofi A.Y."/>
            <person name="Begoude B.A."/>
            <person name="Ten Hoopen G.M."/>
            <person name="Coulibaly K."/>
            <person name="Kebe B.I."/>
            <person name="Melnick R.L."/>
            <person name="Guiltinan M.J."/>
            <person name="Tyler B.M."/>
            <person name="Meinhardt L.W."/>
            <person name="Bailey B.A."/>
        </authorList>
    </citation>
    <scope>NUCLEOTIDE SEQUENCE [LARGE SCALE GENOMIC DNA]</scope>
    <source>
        <strain evidence="2">sbr112.9</strain>
    </source>
</reference>
<keyword evidence="2" id="KW-1185">Reference proteome</keyword>
<sequence length="117" mass="13073">MQNDAITSPRVIRGLTDAMKAIVHNSLERNCDELFVLCDSRREGRLLVPDISGASDASPFQLDLTCYSLLETCMNAQQDPRCISNLHEDGTNSMMRQTYSVYILGISDNCAHFFPVV</sequence>
<comment type="caution">
    <text evidence="1">The sequence shown here is derived from an EMBL/GenBank/DDBJ whole genome shotgun (WGS) entry which is preliminary data.</text>
</comment>